<name>A0ABV1W870_9ACTN</name>
<evidence type="ECO:0000313" key="2">
    <source>
        <dbReference type="EMBL" id="MER6980379.1"/>
    </source>
</evidence>
<evidence type="ECO:0000313" key="3">
    <source>
        <dbReference type="Proteomes" id="UP001458415"/>
    </source>
</evidence>
<feature type="region of interest" description="Disordered" evidence="1">
    <location>
        <begin position="86"/>
        <end position="127"/>
    </location>
</feature>
<sequence length="127" mass="13547">MTTQTSPAPGADTGLAVHEWLAGRQEPLLDDLAACIARETPSNDKVLLDQGLRYLPSWIGDRYGEATVRRHYDETHGSVAVVDLPAGWPARPFSSSPTTTRSGRPERWLTGPSPSPADGPAGPVSTT</sequence>
<dbReference type="Proteomes" id="UP001458415">
    <property type="component" value="Unassembled WGS sequence"/>
</dbReference>
<reference evidence="2 3" key="1">
    <citation type="submission" date="2024-06" db="EMBL/GenBank/DDBJ databases">
        <title>The Natural Products Discovery Center: Release of the First 8490 Sequenced Strains for Exploring Actinobacteria Biosynthetic Diversity.</title>
        <authorList>
            <person name="Kalkreuter E."/>
            <person name="Kautsar S.A."/>
            <person name="Yang D."/>
            <person name="Bader C.D."/>
            <person name="Teijaro C.N."/>
            <person name="Fluegel L."/>
            <person name="Davis C.M."/>
            <person name="Simpson J.R."/>
            <person name="Lauterbach L."/>
            <person name="Steele A.D."/>
            <person name="Gui C."/>
            <person name="Meng S."/>
            <person name="Li G."/>
            <person name="Viehrig K."/>
            <person name="Ye F."/>
            <person name="Su P."/>
            <person name="Kiefer A.F."/>
            <person name="Nichols A."/>
            <person name="Cepeda A.J."/>
            <person name="Yan W."/>
            <person name="Fan B."/>
            <person name="Jiang Y."/>
            <person name="Adhikari A."/>
            <person name="Zheng C.-J."/>
            <person name="Schuster L."/>
            <person name="Cowan T.M."/>
            <person name="Smanski M.J."/>
            <person name="Chevrette M.G."/>
            <person name="De Carvalho L.P.S."/>
            <person name="Shen B."/>
        </authorList>
    </citation>
    <scope>NUCLEOTIDE SEQUENCE [LARGE SCALE GENOMIC DNA]</scope>
    <source>
        <strain evidence="2 3">NPDC000634</strain>
    </source>
</reference>
<gene>
    <name evidence="2" type="ORF">ABT317_26260</name>
</gene>
<protein>
    <submittedName>
        <fullName evidence="2">Uncharacterized protein</fullName>
    </submittedName>
</protein>
<accession>A0ABV1W870</accession>
<organism evidence="2 3">
    <name type="scientific">Streptomyces carpinensis</name>
    <dbReference type="NCBI Taxonomy" id="66369"/>
    <lineage>
        <taxon>Bacteria</taxon>
        <taxon>Bacillati</taxon>
        <taxon>Actinomycetota</taxon>
        <taxon>Actinomycetes</taxon>
        <taxon>Kitasatosporales</taxon>
        <taxon>Streptomycetaceae</taxon>
        <taxon>Streptomyces</taxon>
    </lineage>
</organism>
<evidence type="ECO:0000256" key="1">
    <source>
        <dbReference type="SAM" id="MobiDB-lite"/>
    </source>
</evidence>
<proteinExistence type="predicted"/>
<keyword evidence="3" id="KW-1185">Reference proteome</keyword>
<comment type="caution">
    <text evidence="2">The sequence shown here is derived from an EMBL/GenBank/DDBJ whole genome shotgun (WGS) entry which is preliminary data.</text>
</comment>
<feature type="compositionally biased region" description="Low complexity" evidence="1">
    <location>
        <begin position="89"/>
        <end position="102"/>
    </location>
</feature>
<feature type="compositionally biased region" description="Low complexity" evidence="1">
    <location>
        <begin position="116"/>
        <end position="127"/>
    </location>
</feature>
<dbReference type="EMBL" id="JBEPCU010000540">
    <property type="protein sequence ID" value="MER6980379.1"/>
    <property type="molecule type" value="Genomic_DNA"/>
</dbReference>